<reference evidence="6" key="1">
    <citation type="journal article" date="2014" name="Front. Microbiol.">
        <title>High frequency of phylogenetically diverse reductive dehalogenase-homologous genes in deep subseafloor sedimentary metagenomes.</title>
        <authorList>
            <person name="Kawai M."/>
            <person name="Futagami T."/>
            <person name="Toyoda A."/>
            <person name="Takaki Y."/>
            <person name="Nishi S."/>
            <person name="Hori S."/>
            <person name="Arai W."/>
            <person name="Tsubouchi T."/>
            <person name="Morono Y."/>
            <person name="Uchiyama I."/>
            <person name="Ito T."/>
            <person name="Fujiyama A."/>
            <person name="Inagaki F."/>
            <person name="Takami H."/>
        </authorList>
    </citation>
    <scope>NUCLEOTIDE SEQUENCE</scope>
    <source>
        <strain evidence="6">Expedition CK06-06</strain>
    </source>
</reference>
<evidence type="ECO:0000259" key="5">
    <source>
        <dbReference type="Pfam" id="PF00149"/>
    </source>
</evidence>
<gene>
    <name evidence="6" type="ORF">S01H4_03197</name>
</gene>
<keyword evidence="1" id="KW-0479">Metal-binding</keyword>
<dbReference type="GO" id="GO:0046872">
    <property type="term" value="F:metal ion binding"/>
    <property type="evidence" value="ECO:0007669"/>
    <property type="project" value="UniProtKB-KW"/>
</dbReference>
<evidence type="ECO:0000313" key="6">
    <source>
        <dbReference type="EMBL" id="GAG74603.1"/>
    </source>
</evidence>
<name>X1AQN7_9ZZZZ</name>
<sequence>MAGNIKETVIVQISDIHVGEKHFVPSLLTRCIDEINELGPDIVIITGDLTANGFRMEYDTLKNYLSPIKCKNLLVQLGNHDSRNVGYLHFKDIFGSRYISFNSNKVAIVGADSSEPDLDNGQIGREHYEWIKNEFSKCDNKIFKIFAMHHHLISIPNTGRERNIVNDAGDVLETVVDAGVDMVLCGHKHVPYLWRVEDLLVVTAGTVSCLRLRGKIEPSYNIIYVREKEIDIYRRSPFDKIEKILGVKRKEKKSKLSDKFIKEKKQ</sequence>
<comment type="caution">
    <text evidence="6">The sequence shown here is derived from an EMBL/GenBank/DDBJ whole genome shotgun (WGS) entry which is preliminary data.</text>
</comment>
<evidence type="ECO:0000256" key="3">
    <source>
        <dbReference type="ARBA" id="ARBA00023004"/>
    </source>
</evidence>
<protein>
    <recommendedName>
        <fullName evidence="5">Calcineurin-like phosphoesterase domain-containing protein</fullName>
    </recommendedName>
</protein>
<proteinExistence type="inferred from homology"/>
<dbReference type="EMBL" id="BART01000764">
    <property type="protein sequence ID" value="GAG74603.1"/>
    <property type="molecule type" value="Genomic_DNA"/>
</dbReference>
<dbReference type="AlphaFoldDB" id="X1AQN7"/>
<evidence type="ECO:0000256" key="2">
    <source>
        <dbReference type="ARBA" id="ARBA00022801"/>
    </source>
</evidence>
<keyword evidence="2" id="KW-0378">Hydrolase</keyword>
<feature type="domain" description="Calcineurin-like phosphoesterase" evidence="5">
    <location>
        <begin position="10"/>
        <end position="191"/>
    </location>
</feature>
<dbReference type="InterPro" id="IPR050884">
    <property type="entry name" value="CNP_phosphodiesterase-III"/>
</dbReference>
<dbReference type="Pfam" id="PF00149">
    <property type="entry name" value="Metallophos"/>
    <property type="match status" value="1"/>
</dbReference>
<dbReference type="Gene3D" id="3.60.21.10">
    <property type="match status" value="1"/>
</dbReference>
<dbReference type="GO" id="GO:0016787">
    <property type="term" value="F:hydrolase activity"/>
    <property type="evidence" value="ECO:0007669"/>
    <property type="project" value="UniProtKB-KW"/>
</dbReference>
<dbReference type="SUPFAM" id="SSF56300">
    <property type="entry name" value="Metallo-dependent phosphatases"/>
    <property type="match status" value="1"/>
</dbReference>
<dbReference type="PANTHER" id="PTHR42988">
    <property type="entry name" value="PHOSPHOHYDROLASE"/>
    <property type="match status" value="1"/>
</dbReference>
<dbReference type="InterPro" id="IPR004843">
    <property type="entry name" value="Calcineurin-like_PHP"/>
</dbReference>
<accession>X1AQN7</accession>
<organism evidence="6">
    <name type="scientific">marine sediment metagenome</name>
    <dbReference type="NCBI Taxonomy" id="412755"/>
    <lineage>
        <taxon>unclassified sequences</taxon>
        <taxon>metagenomes</taxon>
        <taxon>ecological metagenomes</taxon>
    </lineage>
</organism>
<evidence type="ECO:0000256" key="1">
    <source>
        <dbReference type="ARBA" id="ARBA00022723"/>
    </source>
</evidence>
<evidence type="ECO:0000256" key="4">
    <source>
        <dbReference type="ARBA" id="ARBA00025742"/>
    </source>
</evidence>
<dbReference type="InterPro" id="IPR029052">
    <property type="entry name" value="Metallo-depent_PP-like"/>
</dbReference>
<dbReference type="PANTHER" id="PTHR42988:SF2">
    <property type="entry name" value="CYCLIC NUCLEOTIDE PHOSPHODIESTERASE CBUA0032-RELATED"/>
    <property type="match status" value="1"/>
</dbReference>
<keyword evidence="3" id="KW-0408">Iron</keyword>
<dbReference type="CDD" id="cd07400">
    <property type="entry name" value="MPP_1"/>
    <property type="match status" value="1"/>
</dbReference>
<comment type="similarity">
    <text evidence="4">Belongs to the cyclic nucleotide phosphodiesterase class-III family.</text>
</comment>